<dbReference type="Proteomes" id="UP000726170">
    <property type="component" value="Unassembled WGS sequence"/>
</dbReference>
<reference evidence="2 3" key="1">
    <citation type="submission" date="2021-06" db="EMBL/GenBank/DDBJ databases">
        <authorList>
            <person name="Sun Q."/>
            <person name="Li D."/>
        </authorList>
    </citation>
    <scope>NUCLEOTIDE SEQUENCE [LARGE SCALE GENOMIC DNA]</scope>
    <source>
        <strain evidence="2 3">MSJ-11</strain>
    </source>
</reference>
<dbReference type="RefSeq" id="WP_216440362.1">
    <property type="nucleotide sequence ID" value="NZ_JAHLQF010000004.1"/>
</dbReference>
<evidence type="ECO:0000313" key="3">
    <source>
        <dbReference type="Proteomes" id="UP000726170"/>
    </source>
</evidence>
<gene>
    <name evidence="2" type="ORF">KQI86_15765</name>
</gene>
<keyword evidence="1" id="KW-0175">Coiled coil</keyword>
<evidence type="ECO:0000313" key="2">
    <source>
        <dbReference type="EMBL" id="MBU5485777.1"/>
    </source>
</evidence>
<accession>A0ABS6EKN0</accession>
<keyword evidence="3" id="KW-1185">Reference proteome</keyword>
<proteinExistence type="predicted"/>
<sequence length="372" mass="41591">MKKGVKITLISIALIVVLLGVMTSLAFSKINYKKWEGDSTEVISKIRDGEKTGKEVEINNEELNEALSIMYKNPIKKGGIIINTPEGFLEDNYVGVKIPVIYKNKEIVIYTKGEIDFVEDKIEYTPKSFKVGKLPIPKSLIFNSIKKYELKGIEGEEGKVLIDKKLVPFSISSLDVREGILYIKLNKFVESSLFDNEKNVKIELDKIKNQLEEVKSKSKDENEKSKIDNIINKIEDNKERPTKDIVDKIKEDIKEVGKDSKDEESKKEIDKAVDDIEKSKKEKVDALINVRGQLSNALGSTGSSGGEEIIGIMLSTIDKLIQDPSYNYGGNVGSVKKIYGKLSGKEKKAVKDSIFSNVDGASIGEVRRMFGL</sequence>
<name>A0ABS6EKN0_9CLOT</name>
<organism evidence="2 3">
    <name type="scientific">Clostridium mobile</name>
    <dbReference type="NCBI Taxonomy" id="2841512"/>
    <lineage>
        <taxon>Bacteria</taxon>
        <taxon>Bacillati</taxon>
        <taxon>Bacillota</taxon>
        <taxon>Clostridia</taxon>
        <taxon>Eubacteriales</taxon>
        <taxon>Clostridiaceae</taxon>
        <taxon>Clostridium</taxon>
    </lineage>
</organism>
<feature type="coiled-coil region" evidence="1">
    <location>
        <begin position="197"/>
        <end position="228"/>
    </location>
</feature>
<comment type="caution">
    <text evidence="2">The sequence shown here is derived from an EMBL/GenBank/DDBJ whole genome shotgun (WGS) entry which is preliminary data.</text>
</comment>
<evidence type="ECO:0000256" key="1">
    <source>
        <dbReference type="SAM" id="Coils"/>
    </source>
</evidence>
<protein>
    <submittedName>
        <fullName evidence="2">Uncharacterized protein</fullName>
    </submittedName>
</protein>
<dbReference type="EMBL" id="JAHLQF010000004">
    <property type="protein sequence ID" value="MBU5485777.1"/>
    <property type="molecule type" value="Genomic_DNA"/>
</dbReference>